<evidence type="ECO:0000313" key="1">
    <source>
        <dbReference type="EMBL" id="MES1923624.1"/>
    </source>
</evidence>
<dbReference type="SUPFAM" id="SSF47240">
    <property type="entry name" value="Ferritin-like"/>
    <property type="match status" value="1"/>
</dbReference>
<evidence type="ECO:0008006" key="3">
    <source>
        <dbReference type="Google" id="ProtNLM"/>
    </source>
</evidence>
<accession>A0ABV2AW67</accession>
<reference evidence="1 2" key="1">
    <citation type="journal article" date="2024" name="BMC Biol.">
        <title>Comparative genomics of Ascetosporea gives new insight into the evolutionary basis for animal parasitism in Rhizaria.</title>
        <authorList>
            <person name="Hiltunen Thoren M."/>
            <person name="Onut-Brannstrom I."/>
            <person name="Alfjorden A."/>
            <person name="Peckova H."/>
            <person name="Swords F."/>
            <person name="Hooper C."/>
            <person name="Holzer A.S."/>
            <person name="Bass D."/>
            <person name="Burki F."/>
        </authorList>
    </citation>
    <scope>NUCLEOTIDE SEQUENCE [LARGE SCALE GENOMIC DNA]</scope>
    <source>
        <strain evidence="1">20-A016</strain>
    </source>
</reference>
<dbReference type="EMBL" id="JBDODL010007261">
    <property type="protein sequence ID" value="MES1923624.1"/>
    <property type="molecule type" value="Genomic_DNA"/>
</dbReference>
<gene>
    <name evidence="1" type="ORF">MHBO_005232</name>
</gene>
<dbReference type="Gene3D" id="1.20.1260.10">
    <property type="match status" value="1"/>
</dbReference>
<evidence type="ECO:0000313" key="2">
    <source>
        <dbReference type="Proteomes" id="UP001439008"/>
    </source>
</evidence>
<dbReference type="Proteomes" id="UP001439008">
    <property type="component" value="Unassembled WGS sequence"/>
</dbReference>
<sequence>MYNYINVAIDEVAEAMLINQLTPHASLKDFLATSKIAESPAKHVSSSHVWAEVHQDYSYLRDLCIAIKEKASKEESNSIEQLMDGYIAAFDKDLWMLSQAVDD</sequence>
<comment type="caution">
    <text evidence="1">The sequence shown here is derived from an EMBL/GenBank/DDBJ whole genome shotgun (WGS) entry which is preliminary data.</text>
</comment>
<name>A0ABV2AW67_9EUKA</name>
<organism evidence="1 2">
    <name type="scientific">Bonamia ostreae</name>
    <dbReference type="NCBI Taxonomy" id="126728"/>
    <lineage>
        <taxon>Eukaryota</taxon>
        <taxon>Sar</taxon>
        <taxon>Rhizaria</taxon>
        <taxon>Endomyxa</taxon>
        <taxon>Ascetosporea</taxon>
        <taxon>Haplosporida</taxon>
        <taxon>Bonamia</taxon>
    </lineage>
</organism>
<keyword evidence="2" id="KW-1185">Reference proteome</keyword>
<dbReference type="InterPro" id="IPR009078">
    <property type="entry name" value="Ferritin-like_SF"/>
</dbReference>
<proteinExistence type="predicted"/>
<protein>
    <recommendedName>
        <fullName evidence="3">Ferroxidase</fullName>
    </recommendedName>
</protein>
<dbReference type="InterPro" id="IPR012347">
    <property type="entry name" value="Ferritin-like"/>
</dbReference>